<organism evidence="2 3">
    <name type="scientific">Galerina marginata (strain CBS 339.88)</name>
    <dbReference type="NCBI Taxonomy" id="685588"/>
    <lineage>
        <taxon>Eukaryota</taxon>
        <taxon>Fungi</taxon>
        <taxon>Dikarya</taxon>
        <taxon>Basidiomycota</taxon>
        <taxon>Agaricomycotina</taxon>
        <taxon>Agaricomycetes</taxon>
        <taxon>Agaricomycetidae</taxon>
        <taxon>Agaricales</taxon>
        <taxon>Agaricineae</taxon>
        <taxon>Strophariaceae</taxon>
        <taxon>Galerina</taxon>
    </lineage>
</organism>
<feature type="transmembrane region" description="Helical" evidence="1">
    <location>
        <begin position="62"/>
        <end position="82"/>
    </location>
</feature>
<proteinExistence type="predicted"/>
<reference evidence="3" key="1">
    <citation type="journal article" date="2014" name="Proc. Natl. Acad. Sci. U.S.A.">
        <title>Extensive sampling of basidiomycete genomes demonstrates inadequacy of the white-rot/brown-rot paradigm for wood decay fungi.</title>
        <authorList>
            <person name="Riley R."/>
            <person name="Salamov A.A."/>
            <person name="Brown D.W."/>
            <person name="Nagy L.G."/>
            <person name="Floudas D."/>
            <person name="Held B.W."/>
            <person name="Levasseur A."/>
            <person name="Lombard V."/>
            <person name="Morin E."/>
            <person name="Otillar R."/>
            <person name="Lindquist E.A."/>
            <person name="Sun H."/>
            <person name="LaButti K.M."/>
            <person name="Schmutz J."/>
            <person name="Jabbour D."/>
            <person name="Luo H."/>
            <person name="Baker S.E."/>
            <person name="Pisabarro A.G."/>
            <person name="Walton J.D."/>
            <person name="Blanchette R.A."/>
            <person name="Henrissat B."/>
            <person name="Martin F."/>
            <person name="Cullen D."/>
            <person name="Hibbett D.S."/>
            <person name="Grigoriev I.V."/>
        </authorList>
    </citation>
    <scope>NUCLEOTIDE SEQUENCE [LARGE SCALE GENOMIC DNA]</scope>
    <source>
        <strain evidence="3">CBS 339.88</strain>
    </source>
</reference>
<sequence length="83" mass="9381">MNTNNDGTQPFKVNVQFSHLTVNLHLNLLFLLYMSETHLTPALFNADPTFFRFKSRLTVGRCIYGAFVTCSSPLLASAMPVWI</sequence>
<evidence type="ECO:0000313" key="3">
    <source>
        <dbReference type="Proteomes" id="UP000027222"/>
    </source>
</evidence>
<gene>
    <name evidence="2" type="ORF">GALMADRAFT_1212025</name>
</gene>
<keyword evidence="1" id="KW-0812">Transmembrane</keyword>
<dbReference type="AlphaFoldDB" id="A0A067SE50"/>
<keyword evidence="1" id="KW-0472">Membrane</keyword>
<dbReference type="Proteomes" id="UP000027222">
    <property type="component" value="Unassembled WGS sequence"/>
</dbReference>
<keyword evidence="3" id="KW-1185">Reference proteome</keyword>
<evidence type="ECO:0000313" key="2">
    <source>
        <dbReference type="EMBL" id="KDR65989.1"/>
    </source>
</evidence>
<evidence type="ECO:0000256" key="1">
    <source>
        <dbReference type="SAM" id="Phobius"/>
    </source>
</evidence>
<dbReference type="HOGENOM" id="CLU_2542748_0_0_1"/>
<name>A0A067SE50_GALM3</name>
<keyword evidence="1" id="KW-1133">Transmembrane helix</keyword>
<dbReference type="EMBL" id="KL142429">
    <property type="protein sequence ID" value="KDR65989.1"/>
    <property type="molecule type" value="Genomic_DNA"/>
</dbReference>
<protein>
    <submittedName>
        <fullName evidence="2">Uncharacterized protein</fullName>
    </submittedName>
</protein>
<accession>A0A067SE50</accession>